<dbReference type="PROSITE" id="PS01124">
    <property type="entry name" value="HTH_ARAC_FAMILY_2"/>
    <property type="match status" value="1"/>
</dbReference>
<evidence type="ECO:0000313" key="6">
    <source>
        <dbReference type="Proteomes" id="UP000028824"/>
    </source>
</evidence>
<dbReference type="InterPro" id="IPR018060">
    <property type="entry name" value="HTH_AraC"/>
</dbReference>
<dbReference type="STRING" id="1105367.CG50_01050"/>
<dbReference type="AlphaFoldDB" id="A0A086XXY1"/>
<gene>
    <name evidence="5" type="ORF">CG50_01050</name>
</gene>
<dbReference type="PANTHER" id="PTHR47894:SF4">
    <property type="entry name" value="HTH-TYPE TRANSCRIPTIONAL REGULATOR GADX"/>
    <property type="match status" value="1"/>
</dbReference>
<dbReference type="Gene3D" id="1.10.10.60">
    <property type="entry name" value="Homeodomain-like"/>
    <property type="match status" value="1"/>
</dbReference>
<dbReference type="EMBL" id="JFZB01000012">
    <property type="protein sequence ID" value="KFI26881.1"/>
    <property type="molecule type" value="Genomic_DNA"/>
</dbReference>
<feature type="domain" description="HTH araC/xylS-type" evidence="4">
    <location>
        <begin position="235"/>
        <end position="333"/>
    </location>
</feature>
<reference evidence="5 6" key="1">
    <citation type="submission" date="2014-03" db="EMBL/GenBank/DDBJ databases">
        <title>Genome of Paenirhodobacter enshiensis DW2-9.</title>
        <authorList>
            <person name="Wang D."/>
            <person name="Wang G."/>
        </authorList>
    </citation>
    <scope>NUCLEOTIDE SEQUENCE [LARGE SCALE GENOMIC DNA]</scope>
    <source>
        <strain evidence="5 6">DW2-9</strain>
    </source>
</reference>
<evidence type="ECO:0000313" key="5">
    <source>
        <dbReference type="EMBL" id="KFI26881.1"/>
    </source>
</evidence>
<dbReference type="GO" id="GO:0003700">
    <property type="term" value="F:DNA-binding transcription factor activity"/>
    <property type="evidence" value="ECO:0007669"/>
    <property type="project" value="InterPro"/>
</dbReference>
<evidence type="ECO:0000256" key="2">
    <source>
        <dbReference type="ARBA" id="ARBA00023125"/>
    </source>
</evidence>
<sequence length="338" mass="36721">MPKILSIRASVLQPILGHFAENDGTIRKLLRANGLPTTRPTDPYAPIPLRAYLALFEQAAEAAGDPVLGARLGFACRPGDLAPIGLLAIQAGTIRGGISAMARFGPALQTGTAVALEDGGERLVLSYRIVAPGIAPSRQDAEFTLAALCGLVRTAFDRRWRPEEVHFLHPAHDRRALLERWFGCPVLFGQSANRILMSAAEADRQHRTEDRDLIALIERHLMDMSLSDPARSLTEQVDALISRRLGLQPIDLLSVAAALEMSPRSLQRQLATEGTSLSGLVQRCRRQMAEKMLHAGTQPIEAIAAALGYADGTAFWRAYRGWTGHAPSVRARARPDAP</sequence>
<keyword evidence="2" id="KW-0238">DNA-binding</keyword>
<dbReference type="PANTHER" id="PTHR47894">
    <property type="entry name" value="HTH-TYPE TRANSCRIPTIONAL REGULATOR GADX"/>
    <property type="match status" value="1"/>
</dbReference>
<dbReference type="GO" id="GO:0005829">
    <property type="term" value="C:cytosol"/>
    <property type="evidence" value="ECO:0007669"/>
    <property type="project" value="TreeGrafter"/>
</dbReference>
<protein>
    <recommendedName>
        <fullName evidence="4">HTH araC/xylS-type domain-containing protein</fullName>
    </recommendedName>
</protein>
<dbReference type="SMART" id="SM00342">
    <property type="entry name" value="HTH_ARAC"/>
    <property type="match status" value="1"/>
</dbReference>
<dbReference type="eggNOG" id="COG2207">
    <property type="taxonomic scope" value="Bacteria"/>
</dbReference>
<keyword evidence="6" id="KW-1185">Reference proteome</keyword>
<keyword evidence="1" id="KW-0805">Transcription regulation</keyword>
<name>A0A086XXY1_9RHOB</name>
<dbReference type="SUPFAM" id="SSF46689">
    <property type="entry name" value="Homeodomain-like"/>
    <property type="match status" value="1"/>
</dbReference>
<keyword evidence="3" id="KW-0804">Transcription</keyword>
<dbReference type="Pfam" id="PF12625">
    <property type="entry name" value="Arabinose_bd"/>
    <property type="match status" value="1"/>
</dbReference>
<evidence type="ECO:0000256" key="1">
    <source>
        <dbReference type="ARBA" id="ARBA00023015"/>
    </source>
</evidence>
<organism evidence="5 6">
    <name type="scientific">Paenirhodobacter enshiensis</name>
    <dbReference type="NCBI Taxonomy" id="1105367"/>
    <lineage>
        <taxon>Bacteria</taxon>
        <taxon>Pseudomonadati</taxon>
        <taxon>Pseudomonadota</taxon>
        <taxon>Alphaproteobacteria</taxon>
        <taxon>Rhodobacterales</taxon>
        <taxon>Rhodobacter group</taxon>
        <taxon>Paenirhodobacter</taxon>
    </lineage>
</organism>
<dbReference type="GO" id="GO:0000976">
    <property type="term" value="F:transcription cis-regulatory region binding"/>
    <property type="evidence" value="ECO:0007669"/>
    <property type="project" value="TreeGrafter"/>
</dbReference>
<dbReference type="Pfam" id="PF12833">
    <property type="entry name" value="HTH_18"/>
    <property type="match status" value="1"/>
</dbReference>
<proteinExistence type="predicted"/>
<comment type="caution">
    <text evidence="5">The sequence shown here is derived from an EMBL/GenBank/DDBJ whole genome shotgun (WGS) entry which is preliminary data.</text>
</comment>
<evidence type="ECO:0000256" key="3">
    <source>
        <dbReference type="ARBA" id="ARBA00023163"/>
    </source>
</evidence>
<dbReference type="InterPro" id="IPR009057">
    <property type="entry name" value="Homeodomain-like_sf"/>
</dbReference>
<dbReference type="InterPro" id="IPR032687">
    <property type="entry name" value="AraC-type_N"/>
</dbReference>
<evidence type="ECO:0000259" key="4">
    <source>
        <dbReference type="PROSITE" id="PS01124"/>
    </source>
</evidence>
<accession>A0A086XXY1</accession>
<dbReference type="Proteomes" id="UP000028824">
    <property type="component" value="Unassembled WGS sequence"/>
</dbReference>